<dbReference type="InParanoid" id="A0A317XHF0"/>
<dbReference type="Proteomes" id="UP000246740">
    <property type="component" value="Unassembled WGS sequence"/>
</dbReference>
<feature type="region of interest" description="Disordered" evidence="1">
    <location>
        <begin position="124"/>
        <end position="157"/>
    </location>
</feature>
<evidence type="ECO:0000313" key="3">
    <source>
        <dbReference type="Proteomes" id="UP000246740"/>
    </source>
</evidence>
<evidence type="ECO:0000313" key="2">
    <source>
        <dbReference type="EMBL" id="PWY97282.1"/>
    </source>
</evidence>
<dbReference type="AlphaFoldDB" id="A0A317XHF0"/>
<feature type="compositionally biased region" description="Basic and acidic residues" evidence="1">
    <location>
        <begin position="146"/>
        <end position="157"/>
    </location>
</feature>
<name>A0A317XHF0_9BASI</name>
<dbReference type="EMBL" id="KZ819212">
    <property type="protein sequence ID" value="PWY97282.1"/>
    <property type="molecule type" value="Genomic_DNA"/>
</dbReference>
<gene>
    <name evidence="2" type="ORF">BCV70DRAFT_208726</name>
</gene>
<protein>
    <submittedName>
        <fullName evidence="2">Uncharacterized protein</fullName>
    </submittedName>
</protein>
<proteinExistence type="predicted"/>
<accession>A0A317XHF0</accession>
<reference evidence="2 3" key="1">
    <citation type="journal article" date="2018" name="Mol. Biol. Evol.">
        <title>Broad Genomic Sampling Reveals a Smut Pathogenic Ancestry of the Fungal Clade Ustilaginomycotina.</title>
        <authorList>
            <person name="Kijpornyongpan T."/>
            <person name="Mondo S.J."/>
            <person name="Barry K."/>
            <person name="Sandor L."/>
            <person name="Lee J."/>
            <person name="Lipzen A."/>
            <person name="Pangilinan J."/>
            <person name="LaButti K."/>
            <person name="Hainaut M."/>
            <person name="Henrissat B."/>
            <person name="Grigoriev I.V."/>
            <person name="Spatafora J.W."/>
            <person name="Aime M.C."/>
        </authorList>
    </citation>
    <scope>NUCLEOTIDE SEQUENCE [LARGE SCALE GENOMIC DNA]</scope>
    <source>
        <strain evidence="2 3">MCA 3645</strain>
    </source>
</reference>
<sequence length="157" mass="16980">MSNGTGNDPTEGEAGRQPLILAHCCSCVHCAKLLGSIAGRFEGTVFSYAGGRTVTAVPCHVPESALRQPDLRHAAMTIMLLGTTPRTEWLPLFADGTVVTPKRPSEQSRSGPICLFASHLSSAPPQWLHESDPSSDPPTFPLEIQNGKRQDDRHMHE</sequence>
<organism evidence="2 3">
    <name type="scientific">Testicularia cyperi</name>
    <dbReference type="NCBI Taxonomy" id="1882483"/>
    <lineage>
        <taxon>Eukaryota</taxon>
        <taxon>Fungi</taxon>
        <taxon>Dikarya</taxon>
        <taxon>Basidiomycota</taxon>
        <taxon>Ustilaginomycotina</taxon>
        <taxon>Ustilaginomycetes</taxon>
        <taxon>Ustilaginales</taxon>
        <taxon>Anthracoideaceae</taxon>
        <taxon>Testicularia</taxon>
    </lineage>
</organism>
<keyword evidence="3" id="KW-1185">Reference proteome</keyword>
<evidence type="ECO:0000256" key="1">
    <source>
        <dbReference type="SAM" id="MobiDB-lite"/>
    </source>
</evidence>